<evidence type="ECO:0000256" key="1">
    <source>
        <dbReference type="SAM" id="MobiDB-lite"/>
    </source>
</evidence>
<keyword evidence="3" id="KW-1185">Reference proteome</keyword>
<gene>
    <name evidence="2" type="ORF">O181_016090</name>
</gene>
<evidence type="ECO:0000313" key="2">
    <source>
        <dbReference type="EMBL" id="MBW0476375.1"/>
    </source>
</evidence>
<evidence type="ECO:0000313" key="3">
    <source>
        <dbReference type="Proteomes" id="UP000765509"/>
    </source>
</evidence>
<accession>A0A9Q3C471</accession>
<name>A0A9Q3C471_9BASI</name>
<dbReference type="AlphaFoldDB" id="A0A9Q3C471"/>
<dbReference type="Proteomes" id="UP000765509">
    <property type="component" value="Unassembled WGS sequence"/>
</dbReference>
<dbReference type="EMBL" id="AVOT02004448">
    <property type="protein sequence ID" value="MBW0476375.1"/>
    <property type="molecule type" value="Genomic_DNA"/>
</dbReference>
<protein>
    <submittedName>
        <fullName evidence="2">Uncharacterized protein</fullName>
    </submittedName>
</protein>
<feature type="region of interest" description="Disordered" evidence="1">
    <location>
        <begin position="1"/>
        <end position="60"/>
    </location>
</feature>
<proteinExistence type="predicted"/>
<sequence length="157" mass="17007">MPVQHSPPTRQTRPQAIDQAVLTPTPRAPLDGTPAEEGSDGTEAAPDPLGTSQGTEGSTLAQLNKYDPSLLAIMQKMPQIMANLQEASSSEALRPPTLNNPSLKAPECVYGTQPFGVRSLIQSCQLIFHNHLANFSQERKKVLYSTSFLVARAAKWI</sequence>
<dbReference type="OrthoDB" id="3419692at2759"/>
<feature type="compositionally biased region" description="Polar residues" evidence="1">
    <location>
        <begin position="50"/>
        <end position="60"/>
    </location>
</feature>
<comment type="caution">
    <text evidence="2">The sequence shown here is derived from an EMBL/GenBank/DDBJ whole genome shotgun (WGS) entry which is preliminary data.</text>
</comment>
<reference evidence="2" key="1">
    <citation type="submission" date="2021-03" db="EMBL/GenBank/DDBJ databases">
        <title>Draft genome sequence of rust myrtle Austropuccinia psidii MF-1, a brazilian biotype.</title>
        <authorList>
            <person name="Quecine M.C."/>
            <person name="Pachon D.M.R."/>
            <person name="Bonatelli M.L."/>
            <person name="Correr F.H."/>
            <person name="Franceschini L.M."/>
            <person name="Leite T.F."/>
            <person name="Margarido G.R.A."/>
            <person name="Almeida C.A."/>
            <person name="Ferrarezi J.A."/>
            <person name="Labate C.A."/>
        </authorList>
    </citation>
    <scope>NUCLEOTIDE SEQUENCE</scope>
    <source>
        <strain evidence="2">MF-1</strain>
    </source>
</reference>
<organism evidence="2 3">
    <name type="scientific">Austropuccinia psidii MF-1</name>
    <dbReference type="NCBI Taxonomy" id="1389203"/>
    <lineage>
        <taxon>Eukaryota</taxon>
        <taxon>Fungi</taxon>
        <taxon>Dikarya</taxon>
        <taxon>Basidiomycota</taxon>
        <taxon>Pucciniomycotina</taxon>
        <taxon>Pucciniomycetes</taxon>
        <taxon>Pucciniales</taxon>
        <taxon>Sphaerophragmiaceae</taxon>
        <taxon>Austropuccinia</taxon>
    </lineage>
</organism>
<feature type="compositionally biased region" description="Polar residues" evidence="1">
    <location>
        <begin position="1"/>
        <end position="14"/>
    </location>
</feature>